<feature type="region of interest" description="Disordered" evidence="1">
    <location>
        <begin position="1"/>
        <end position="55"/>
    </location>
</feature>
<name>A0AAE1VFV7_9SOLA</name>
<dbReference type="PANTHER" id="PTHR36749">
    <property type="entry name" value="F7O18.3 PROTEIN"/>
    <property type="match status" value="1"/>
</dbReference>
<dbReference type="EMBL" id="JAVYJV010000011">
    <property type="protein sequence ID" value="KAK4359859.1"/>
    <property type="molecule type" value="Genomic_DNA"/>
</dbReference>
<protein>
    <submittedName>
        <fullName evidence="2">Uncharacterized protein</fullName>
    </submittedName>
</protein>
<feature type="compositionally biased region" description="Pro residues" evidence="1">
    <location>
        <begin position="27"/>
        <end position="39"/>
    </location>
</feature>
<dbReference type="Proteomes" id="UP001291623">
    <property type="component" value="Unassembled WGS sequence"/>
</dbReference>
<feature type="compositionally biased region" description="Basic residues" evidence="1">
    <location>
        <begin position="369"/>
        <end position="379"/>
    </location>
</feature>
<comment type="caution">
    <text evidence="2">The sequence shown here is derived from an EMBL/GenBank/DDBJ whole genome shotgun (WGS) entry which is preliminary data.</text>
</comment>
<sequence length="500" mass="55114">MAGDLFEDLPPPAVPPSSANGTAVASPAPPLPSLPPPPSLKSALKRTKPPPQSQPERDFAFWVELVARGLPSGLPLLCGLRAIAQELDYPVRTQKASAPEKKRLRFKTTMDASETQVIEAMQKIASHIKNTSKFSKASKLALQLIQAGSVKPATSDHFFAILEAAMSSLTACNEPSVRADYHELFIAAQDTIECLSKKQQNMITTWTMRAVVANDLFTDESFTFIEEFYNASGFLDTIALVGNWSYDLLRTTSISLSAITHFGDHSKSLQHRVDPTRFGRKCGCGSRTGFGQSNLCALTTPMANKYRIKEAISNLPVATEDDDGEEAAALKEKTQAVSEEAQTDNKEESDPFGLDDLIPSTSKKDDKSKGKRVTTTKARKGQEEEETKRFLRSQREALLSCLEIAANRYKTPGCQTSIDILVKHAFDSVSRFTSRQRDAIEKLWASVREQQIRRKQGKSVSGKLDVNAFEHLQAKYANEKISIRRAVGGSGDRKCQQWLG</sequence>
<dbReference type="AlphaFoldDB" id="A0AAE1VFV7"/>
<gene>
    <name evidence="2" type="ORF">RND71_022088</name>
</gene>
<feature type="region of interest" description="Disordered" evidence="1">
    <location>
        <begin position="317"/>
        <end position="388"/>
    </location>
</feature>
<keyword evidence="3" id="KW-1185">Reference proteome</keyword>
<accession>A0AAE1VFV7</accession>
<evidence type="ECO:0000313" key="2">
    <source>
        <dbReference type="EMBL" id="KAK4359859.1"/>
    </source>
</evidence>
<organism evidence="2 3">
    <name type="scientific">Anisodus tanguticus</name>
    <dbReference type="NCBI Taxonomy" id="243964"/>
    <lineage>
        <taxon>Eukaryota</taxon>
        <taxon>Viridiplantae</taxon>
        <taxon>Streptophyta</taxon>
        <taxon>Embryophyta</taxon>
        <taxon>Tracheophyta</taxon>
        <taxon>Spermatophyta</taxon>
        <taxon>Magnoliopsida</taxon>
        <taxon>eudicotyledons</taxon>
        <taxon>Gunneridae</taxon>
        <taxon>Pentapetalae</taxon>
        <taxon>asterids</taxon>
        <taxon>lamiids</taxon>
        <taxon>Solanales</taxon>
        <taxon>Solanaceae</taxon>
        <taxon>Solanoideae</taxon>
        <taxon>Hyoscyameae</taxon>
        <taxon>Anisodus</taxon>
    </lineage>
</organism>
<proteinExistence type="predicted"/>
<evidence type="ECO:0000256" key="1">
    <source>
        <dbReference type="SAM" id="MobiDB-lite"/>
    </source>
</evidence>
<dbReference type="PANTHER" id="PTHR36749:SF1">
    <property type="entry name" value="F7O18.3 PROTEIN"/>
    <property type="match status" value="1"/>
</dbReference>
<evidence type="ECO:0000313" key="3">
    <source>
        <dbReference type="Proteomes" id="UP001291623"/>
    </source>
</evidence>
<reference evidence="2" key="1">
    <citation type="submission" date="2023-12" db="EMBL/GenBank/DDBJ databases">
        <title>Genome assembly of Anisodus tanguticus.</title>
        <authorList>
            <person name="Wang Y.-J."/>
        </authorList>
    </citation>
    <scope>NUCLEOTIDE SEQUENCE</scope>
    <source>
        <strain evidence="2">KB-2021</strain>
        <tissue evidence="2">Leaf</tissue>
    </source>
</reference>